<evidence type="ECO:0000313" key="1">
    <source>
        <dbReference type="Proteomes" id="UP000095286"/>
    </source>
</evidence>
<evidence type="ECO:0000313" key="2">
    <source>
        <dbReference type="WBParaSite" id="RSKR_0000222700.1"/>
    </source>
</evidence>
<organism evidence="1 2">
    <name type="scientific">Rhabditophanes sp. KR3021</name>
    <dbReference type="NCBI Taxonomy" id="114890"/>
    <lineage>
        <taxon>Eukaryota</taxon>
        <taxon>Metazoa</taxon>
        <taxon>Ecdysozoa</taxon>
        <taxon>Nematoda</taxon>
        <taxon>Chromadorea</taxon>
        <taxon>Rhabditida</taxon>
        <taxon>Tylenchina</taxon>
        <taxon>Panagrolaimomorpha</taxon>
        <taxon>Strongyloidoidea</taxon>
        <taxon>Alloionematidae</taxon>
        <taxon>Rhabditophanes</taxon>
    </lineage>
</organism>
<accession>A0AC35TN45</accession>
<name>A0AC35TN45_9BILA</name>
<dbReference type="Proteomes" id="UP000095286">
    <property type="component" value="Unplaced"/>
</dbReference>
<proteinExistence type="predicted"/>
<reference evidence="2" key="1">
    <citation type="submission" date="2016-11" db="UniProtKB">
        <authorList>
            <consortium name="WormBaseParasite"/>
        </authorList>
    </citation>
    <scope>IDENTIFICATION</scope>
    <source>
        <strain evidence="2">KR3021</strain>
    </source>
</reference>
<sequence length="658" mass="73597">MELQKGTRTDDKGRIKETAKSNDLYKKGSPSVGTKSDKASPRKDLMVGCEEQQNDLKKVDSGKKLADGTSGKGSSNKRKHEEGNGSDSLRDIFDSSSEDESKDSKKKSKAAQIEKAKGQTKDAVKNANGEDLASPDSGFASVSSDKKYTEAKDSGDDVGKSPVIDRVSEKLMDSTDFLFRRMGLLPPLLKNYFEGEESESKVPAAKAIYIEPVVRSKDQGLRVTVNINGLSKDRQNHLKKFLNSNDSNYCESPEVVKKLESSKVTPSSKYSDLKEKDRQSRITNVSESQNKLTPSASVDLNSKSSRKRKGTETPVELNQKKSRTSIPEPKSVSSIPEPKSVSSIHEPKSVSSIHEPKSVSSIHEPKSMSSMISRNDSRSSGHSRSETPKQDGSTKFYSKKYEVPKQVTKMSTRTDDYYNEIATKIKHLGNGTSEIGTRRSYYFLESSCFFLRSIVHQISLIHRDRELAGKYKLNPHYSMTNTYDLIKKTFQLYRSNVSPKDDCTYGRLQFLGGFIQGILCFQHYQNKKEQILKKSEHFHQTANELLRTDKPADSKSSTISIEKSKADTINKSIQILSHLSFANEFWTKAMSDMTPANKKILDALNNECGTLTLWSDLPSAVTWFYTGLTWLRKEYDAEHSSPSDKIGSGYSVVIKDLK</sequence>
<protein>
    <submittedName>
        <fullName evidence="2">AF4/FMR2 family member lilli</fullName>
    </submittedName>
</protein>
<dbReference type="WBParaSite" id="RSKR_0000222700.1">
    <property type="protein sequence ID" value="RSKR_0000222700.1"/>
    <property type="gene ID" value="RSKR_0000222700"/>
</dbReference>